<dbReference type="AlphaFoldDB" id="A0A485LL76"/>
<gene>
    <name evidence="3" type="primary">Aste57867_22820</name>
    <name evidence="2" type="ORF">As57867_022750</name>
    <name evidence="3" type="ORF">ASTE57867_22820</name>
</gene>
<dbReference type="EMBL" id="VJMH01007205">
    <property type="protein sequence ID" value="KAF0685258.1"/>
    <property type="molecule type" value="Genomic_DNA"/>
</dbReference>
<evidence type="ECO:0000313" key="3">
    <source>
        <dbReference type="EMBL" id="VFT99471.1"/>
    </source>
</evidence>
<reference evidence="3 4" key="1">
    <citation type="submission" date="2019-03" db="EMBL/GenBank/DDBJ databases">
        <authorList>
            <person name="Gaulin E."/>
            <person name="Dumas B."/>
        </authorList>
    </citation>
    <scope>NUCLEOTIDE SEQUENCE [LARGE SCALE GENOMIC DNA]</scope>
    <source>
        <strain evidence="3">CBS 568.67</strain>
    </source>
</reference>
<dbReference type="OrthoDB" id="2898509at2759"/>
<dbReference type="PANTHER" id="PTHR47534">
    <property type="entry name" value="YALI0E05731P"/>
    <property type="match status" value="1"/>
</dbReference>
<dbReference type="InterPro" id="IPR002347">
    <property type="entry name" value="SDR_fam"/>
</dbReference>
<accession>A0A485LL76</accession>
<dbReference type="GO" id="GO:0016491">
    <property type="term" value="F:oxidoreductase activity"/>
    <property type="evidence" value="ECO:0007669"/>
    <property type="project" value="UniProtKB-KW"/>
</dbReference>
<reference evidence="2" key="2">
    <citation type="submission" date="2019-06" db="EMBL/GenBank/DDBJ databases">
        <title>Genomics analysis of Aphanomyces spp. identifies a new class of oomycete effector associated with host adaptation.</title>
        <authorList>
            <person name="Gaulin E."/>
        </authorList>
    </citation>
    <scope>NUCLEOTIDE SEQUENCE</scope>
    <source>
        <strain evidence="2">CBS 578.67</strain>
    </source>
</reference>
<name>A0A485LL76_9STRA</name>
<proteinExistence type="predicted"/>
<keyword evidence="4" id="KW-1185">Reference proteome</keyword>
<dbReference type="InterPro" id="IPR052228">
    <property type="entry name" value="Sec_Metab_Biosynth_Oxidored"/>
</dbReference>
<keyword evidence="1" id="KW-0560">Oxidoreductase</keyword>
<dbReference type="InterPro" id="IPR036291">
    <property type="entry name" value="NAD(P)-bd_dom_sf"/>
</dbReference>
<evidence type="ECO:0000313" key="4">
    <source>
        <dbReference type="Proteomes" id="UP000332933"/>
    </source>
</evidence>
<evidence type="ECO:0000313" key="2">
    <source>
        <dbReference type="EMBL" id="KAF0685258.1"/>
    </source>
</evidence>
<organism evidence="3 4">
    <name type="scientific">Aphanomyces stellatus</name>
    <dbReference type="NCBI Taxonomy" id="120398"/>
    <lineage>
        <taxon>Eukaryota</taxon>
        <taxon>Sar</taxon>
        <taxon>Stramenopiles</taxon>
        <taxon>Oomycota</taxon>
        <taxon>Saprolegniomycetes</taxon>
        <taxon>Saprolegniales</taxon>
        <taxon>Verrucalvaceae</taxon>
        <taxon>Aphanomyces</taxon>
    </lineage>
</organism>
<dbReference type="PANTHER" id="PTHR47534:SF3">
    <property type="entry name" value="ALCOHOL DEHYDROGENASE-LIKE C-TERMINAL DOMAIN-CONTAINING PROTEIN"/>
    <property type="match status" value="1"/>
</dbReference>
<dbReference type="Proteomes" id="UP000332933">
    <property type="component" value="Unassembled WGS sequence"/>
</dbReference>
<protein>
    <submittedName>
        <fullName evidence="3">Aste57867_22820 protein</fullName>
    </submittedName>
</protein>
<dbReference type="Pfam" id="PF00106">
    <property type="entry name" value="adh_short"/>
    <property type="match status" value="1"/>
</dbReference>
<dbReference type="PRINTS" id="PR00081">
    <property type="entry name" value="GDHRDH"/>
</dbReference>
<dbReference type="Gene3D" id="3.40.50.720">
    <property type="entry name" value="NAD(P)-binding Rossmann-like Domain"/>
    <property type="match status" value="1"/>
</dbReference>
<evidence type="ECO:0000256" key="1">
    <source>
        <dbReference type="ARBA" id="ARBA00023002"/>
    </source>
</evidence>
<sequence>MSAGRSFLSISALLVLAIAVFTAYFSHSSNMRLQALKTKNANAFFPGQTALVVGGTSGIGEGIARRLAEAHFNVIVAGRSAERGNAIVREMQTVYPEGTFRFLAVDSFLLANIRGLAASVPSLDKLVLTQGMATIQGYTPTSEGIDQKLALHYYGRMAFIQEFLPVLRQSTHSPRVLSVLSAGIHSPYALFRVDPELQTHYSIKNAADAAGFYNDLMLDAWSADPANAGIAFGHAAPGFVSTNWGTEMPWIIRVLIRPLQRLLGRSKADCGEFMSDFLLADDVVPGGRLHLMDQYGEPANVTAAHTDDAKLFMREHTLERINRGV</sequence>
<dbReference type="EMBL" id="CAADRA010007231">
    <property type="protein sequence ID" value="VFT99471.1"/>
    <property type="molecule type" value="Genomic_DNA"/>
</dbReference>
<dbReference type="SUPFAM" id="SSF51735">
    <property type="entry name" value="NAD(P)-binding Rossmann-fold domains"/>
    <property type="match status" value="1"/>
</dbReference>